<proteinExistence type="predicted"/>
<accession>A0A835JAQ1</accession>
<dbReference type="AlphaFoldDB" id="A0A835JAQ1"/>
<keyword evidence="2" id="KW-1185">Reference proteome</keyword>
<evidence type="ECO:0000313" key="1">
    <source>
        <dbReference type="EMBL" id="KAF9665433.1"/>
    </source>
</evidence>
<evidence type="ECO:0000313" key="2">
    <source>
        <dbReference type="Proteomes" id="UP000657918"/>
    </source>
</evidence>
<sequence>MCPTNIALILNYPVIITIVLEEVMVEIEIKGVDHGEQGSGNRIEGLGLQIITLNIVTHNLPSSLPLQPSLMVVLLCFQHHATDPQKPNEVKLPIMESIQHKMYGMRSLDTHLTQFLLHC</sequence>
<name>A0A835JAQ1_9ROSI</name>
<organism evidence="1 2">
    <name type="scientific">Salix dunnii</name>
    <dbReference type="NCBI Taxonomy" id="1413687"/>
    <lineage>
        <taxon>Eukaryota</taxon>
        <taxon>Viridiplantae</taxon>
        <taxon>Streptophyta</taxon>
        <taxon>Embryophyta</taxon>
        <taxon>Tracheophyta</taxon>
        <taxon>Spermatophyta</taxon>
        <taxon>Magnoliopsida</taxon>
        <taxon>eudicotyledons</taxon>
        <taxon>Gunneridae</taxon>
        <taxon>Pentapetalae</taxon>
        <taxon>rosids</taxon>
        <taxon>fabids</taxon>
        <taxon>Malpighiales</taxon>
        <taxon>Salicaceae</taxon>
        <taxon>Saliceae</taxon>
        <taxon>Salix</taxon>
    </lineage>
</organism>
<reference evidence="1 2" key="1">
    <citation type="submission" date="2020-10" db="EMBL/GenBank/DDBJ databases">
        <title>Plant Genome Project.</title>
        <authorList>
            <person name="Zhang R.-G."/>
        </authorList>
    </citation>
    <scope>NUCLEOTIDE SEQUENCE [LARGE SCALE GENOMIC DNA]</scope>
    <source>
        <strain evidence="1">FAFU-HL-1</strain>
        <tissue evidence="1">Leaf</tissue>
    </source>
</reference>
<comment type="caution">
    <text evidence="1">The sequence shown here is derived from an EMBL/GenBank/DDBJ whole genome shotgun (WGS) entry which is preliminary data.</text>
</comment>
<protein>
    <submittedName>
        <fullName evidence="1">Uncharacterized protein</fullName>
    </submittedName>
</protein>
<dbReference type="EMBL" id="JADGMS010000016">
    <property type="protein sequence ID" value="KAF9665433.1"/>
    <property type="molecule type" value="Genomic_DNA"/>
</dbReference>
<dbReference type="Proteomes" id="UP000657918">
    <property type="component" value="Chromosome 16"/>
</dbReference>
<gene>
    <name evidence="1" type="ORF">SADUNF_Sadunf16G0122100</name>
</gene>